<proteinExistence type="inferred from homology"/>
<dbReference type="PANTHER" id="PTHR12215">
    <property type="entry name" value="PHOSPHOPANTETHEINE TRANSFERASE"/>
    <property type="match status" value="1"/>
</dbReference>
<dbReference type="OrthoDB" id="9808281at2"/>
<dbReference type="AlphaFoldDB" id="A0A1Q9JKU7"/>
<dbReference type="Pfam" id="PF01648">
    <property type="entry name" value="ACPS"/>
    <property type="match status" value="1"/>
</dbReference>
<evidence type="ECO:0000313" key="5">
    <source>
        <dbReference type="Proteomes" id="UP000187404"/>
    </source>
</evidence>
<evidence type="ECO:0000256" key="2">
    <source>
        <dbReference type="ARBA" id="ARBA00022679"/>
    </source>
</evidence>
<dbReference type="PANTHER" id="PTHR12215:SF10">
    <property type="entry name" value="L-AMINOADIPATE-SEMIALDEHYDE DEHYDROGENASE-PHOSPHOPANTETHEINYL TRANSFERASE"/>
    <property type="match status" value="1"/>
</dbReference>
<evidence type="ECO:0000256" key="1">
    <source>
        <dbReference type="ARBA" id="ARBA00010990"/>
    </source>
</evidence>
<dbReference type="InterPro" id="IPR008278">
    <property type="entry name" value="4-PPantetheinyl_Trfase_dom"/>
</dbReference>
<dbReference type="GO" id="GO:0005829">
    <property type="term" value="C:cytosol"/>
    <property type="evidence" value="ECO:0007669"/>
    <property type="project" value="TreeGrafter"/>
</dbReference>
<dbReference type="SUPFAM" id="SSF56214">
    <property type="entry name" value="4'-phosphopantetheinyl transferase"/>
    <property type="match status" value="2"/>
</dbReference>
<dbReference type="RefSeq" id="WP_075714791.1">
    <property type="nucleotide sequence ID" value="NZ_MJIE01000001.1"/>
</dbReference>
<dbReference type="Proteomes" id="UP000187404">
    <property type="component" value="Unassembled WGS sequence"/>
</dbReference>
<dbReference type="InterPro" id="IPR037143">
    <property type="entry name" value="4-PPantetheinyl_Trfase_dom_sf"/>
</dbReference>
<dbReference type="GO" id="GO:0019878">
    <property type="term" value="P:lysine biosynthetic process via aminoadipic acid"/>
    <property type="evidence" value="ECO:0007669"/>
    <property type="project" value="TreeGrafter"/>
</dbReference>
<evidence type="ECO:0000313" key="4">
    <source>
        <dbReference type="EMBL" id="OLR56842.1"/>
    </source>
</evidence>
<reference evidence="4 5" key="1">
    <citation type="journal article" date="2016" name="Appl. Environ. Microbiol.">
        <title>Function and Phylogeny of Bacterial Butyryl Coenzyme A:Acetate Transferases and Their Diversity in the Proximal Colon of Swine.</title>
        <authorList>
            <person name="Trachsel J."/>
            <person name="Bayles D.O."/>
            <person name="Looft T."/>
            <person name="Levine U.Y."/>
            <person name="Allen H.K."/>
        </authorList>
    </citation>
    <scope>NUCLEOTIDE SEQUENCE [LARGE SCALE GENOMIC DNA]</scope>
    <source>
        <strain evidence="4 5">68-3-10</strain>
    </source>
</reference>
<dbReference type="GO" id="GO:0008897">
    <property type="term" value="F:holo-[acyl-carrier-protein] synthase activity"/>
    <property type="evidence" value="ECO:0007669"/>
    <property type="project" value="InterPro"/>
</dbReference>
<dbReference type="Gene3D" id="3.90.470.20">
    <property type="entry name" value="4'-phosphopantetheinyl transferase domain"/>
    <property type="match status" value="1"/>
</dbReference>
<protein>
    <recommendedName>
        <fullName evidence="3">4'-phosphopantetheinyl transferase domain-containing protein</fullName>
    </recommendedName>
</protein>
<keyword evidence="5" id="KW-1185">Reference proteome</keyword>
<comment type="caution">
    <text evidence="4">The sequence shown here is derived from an EMBL/GenBank/DDBJ whole genome shotgun (WGS) entry which is preliminary data.</text>
</comment>
<feature type="domain" description="4'-phosphopantetheinyl transferase" evidence="3">
    <location>
        <begin position="78"/>
        <end position="133"/>
    </location>
</feature>
<dbReference type="InterPro" id="IPR050559">
    <property type="entry name" value="P-Pant_transferase_sf"/>
</dbReference>
<organism evidence="4 5">
    <name type="scientific">Hornefia porci</name>
    <dbReference type="NCBI Taxonomy" id="2652292"/>
    <lineage>
        <taxon>Bacteria</taxon>
        <taxon>Bacillati</taxon>
        <taxon>Bacillota</taxon>
        <taxon>Clostridia</taxon>
        <taxon>Peptostreptococcales</taxon>
        <taxon>Anaerovoracaceae</taxon>
        <taxon>Hornefia</taxon>
    </lineage>
</organism>
<comment type="similarity">
    <text evidence="1">Belongs to the P-Pant transferase superfamily. Gsp/Sfp/HetI/AcpT family.</text>
</comment>
<evidence type="ECO:0000259" key="3">
    <source>
        <dbReference type="Pfam" id="PF01648"/>
    </source>
</evidence>
<dbReference type="STRING" id="1261640.BHK98_12670"/>
<gene>
    <name evidence="4" type="ORF">BHK98_12670</name>
</gene>
<keyword evidence="2" id="KW-0808">Transferase</keyword>
<accession>A0A1Q9JKU7</accession>
<dbReference type="EMBL" id="MJIE01000001">
    <property type="protein sequence ID" value="OLR56842.1"/>
    <property type="molecule type" value="Genomic_DNA"/>
</dbReference>
<name>A0A1Q9JKU7_9FIRM</name>
<sequence>MNSVYIYDGDYKTGKAGEHLVRLAAARHCLEAGLDFDPRNAEIVRDEKGKPYFAEVPLEFSLTHSGKLWMCMFSDAPCGLDLQLMKECDYERLADRWFLPGEADYVRENGEEGFFRVWVRKEAYCKMTGEGLFGGEMPDVLTDEGNCGGSPYAFGEIEISDEMKCAFCTSGEREYELRILA</sequence>
<dbReference type="GO" id="GO:0000287">
    <property type="term" value="F:magnesium ion binding"/>
    <property type="evidence" value="ECO:0007669"/>
    <property type="project" value="InterPro"/>
</dbReference>